<comment type="caution">
    <text evidence="1">The sequence shown here is derived from an EMBL/GenBank/DDBJ whole genome shotgun (WGS) entry which is preliminary data.</text>
</comment>
<gene>
    <name evidence="1" type="ORF">SYYSPA8_13465</name>
</gene>
<organism evidence="1 2">
    <name type="scientific">Streptomyces yaizuensis</name>
    <dbReference type="NCBI Taxonomy" id="2989713"/>
    <lineage>
        <taxon>Bacteria</taxon>
        <taxon>Bacillati</taxon>
        <taxon>Actinomycetota</taxon>
        <taxon>Actinomycetes</taxon>
        <taxon>Kitasatosporales</taxon>
        <taxon>Streptomycetaceae</taxon>
        <taxon>Streptomyces</taxon>
    </lineage>
</organism>
<dbReference type="RefSeq" id="WP_323447353.1">
    <property type="nucleotide sequence ID" value="NZ_BSBI01000004.1"/>
</dbReference>
<protein>
    <submittedName>
        <fullName evidence="1">Uncharacterized protein</fullName>
    </submittedName>
</protein>
<dbReference type="EMBL" id="BSBI01000004">
    <property type="protein sequence ID" value="GLF95312.1"/>
    <property type="molecule type" value="Genomic_DNA"/>
</dbReference>
<evidence type="ECO:0000313" key="2">
    <source>
        <dbReference type="Proteomes" id="UP001291653"/>
    </source>
</evidence>
<dbReference type="Proteomes" id="UP001291653">
    <property type="component" value="Unassembled WGS sequence"/>
</dbReference>
<sequence>MDTVRRDVLRPERALTTLKTVTEFEPGDVHDRVSWIDPVRGAL</sequence>
<keyword evidence="2" id="KW-1185">Reference proteome</keyword>
<name>A0ABQ5NY67_9ACTN</name>
<accession>A0ABQ5NY67</accession>
<reference evidence="1 2" key="1">
    <citation type="submission" date="2022-10" db="EMBL/GenBank/DDBJ databases">
        <title>Draft genome sequence of Streptomyces sp. YSPA8.</title>
        <authorList>
            <person name="Moriuchi R."/>
            <person name="Dohra H."/>
            <person name="Yamamura H."/>
            <person name="Kodani S."/>
        </authorList>
    </citation>
    <scope>NUCLEOTIDE SEQUENCE [LARGE SCALE GENOMIC DNA]</scope>
    <source>
        <strain evidence="1 2">YSPA8</strain>
    </source>
</reference>
<proteinExistence type="predicted"/>
<evidence type="ECO:0000313" key="1">
    <source>
        <dbReference type="EMBL" id="GLF95312.1"/>
    </source>
</evidence>